<proteinExistence type="predicted"/>
<dbReference type="SUPFAM" id="SSF47226">
    <property type="entry name" value="Histidine-containing phosphotransfer domain, HPT domain"/>
    <property type="match status" value="1"/>
</dbReference>
<keyword evidence="3" id="KW-1015">Disulfide bond</keyword>
<evidence type="ECO:0000256" key="4">
    <source>
        <dbReference type="ARBA" id="ARBA00023180"/>
    </source>
</evidence>
<name>A0ABY9C589_VITVI</name>
<reference evidence="10 11" key="1">
    <citation type="journal article" date="2023" name="Hortic Res">
        <title>The complete reference genome for grapevine (Vitis vinifera L.) genetics and breeding.</title>
        <authorList>
            <person name="Shi X."/>
            <person name="Cao S."/>
            <person name="Wang X."/>
            <person name="Huang S."/>
            <person name="Wang Y."/>
            <person name="Liu Z."/>
            <person name="Liu W."/>
            <person name="Leng X."/>
            <person name="Peng Y."/>
            <person name="Wang N."/>
            <person name="Wang Y."/>
            <person name="Ma Z."/>
            <person name="Xu X."/>
            <person name="Zhang F."/>
            <person name="Xue H."/>
            <person name="Zhong H."/>
            <person name="Wang Y."/>
            <person name="Zhang K."/>
            <person name="Velt A."/>
            <person name="Avia K."/>
            <person name="Holtgrawe D."/>
            <person name="Grimplet J."/>
            <person name="Matus J.T."/>
            <person name="Ware D."/>
            <person name="Wu X."/>
            <person name="Wang H."/>
            <person name="Liu C."/>
            <person name="Fang Y."/>
            <person name="Rustenholz C."/>
            <person name="Cheng Z."/>
            <person name="Xiao H."/>
            <person name="Zhou Y."/>
        </authorList>
    </citation>
    <scope>NUCLEOTIDE SEQUENCE [LARGE SCALE GENOMIC DNA]</scope>
    <source>
        <strain evidence="11">cv. Pinot noir / PN40024</strain>
        <tissue evidence="10">Leaf</tissue>
    </source>
</reference>
<dbReference type="Gene3D" id="3.30.200.20">
    <property type="entry name" value="Phosphorylase Kinase, domain 1"/>
    <property type="match status" value="1"/>
</dbReference>
<dbReference type="Proteomes" id="UP001227230">
    <property type="component" value="Chromosome 6"/>
</dbReference>
<dbReference type="InterPro" id="IPR017441">
    <property type="entry name" value="Protein_kinase_ATP_BS"/>
</dbReference>
<dbReference type="SUPFAM" id="SSF56112">
    <property type="entry name" value="Protein kinase-like (PK-like)"/>
    <property type="match status" value="1"/>
</dbReference>
<dbReference type="Pfam" id="PF01453">
    <property type="entry name" value="B_lectin"/>
    <property type="match status" value="1"/>
</dbReference>
<dbReference type="Gene3D" id="1.20.120.160">
    <property type="entry name" value="HPT domain"/>
    <property type="match status" value="1"/>
</dbReference>
<dbReference type="InterPro" id="IPR000719">
    <property type="entry name" value="Prot_kinase_dom"/>
</dbReference>
<organism evidence="10 11">
    <name type="scientific">Vitis vinifera</name>
    <name type="common">Grape</name>
    <dbReference type="NCBI Taxonomy" id="29760"/>
    <lineage>
        <taxon>Eukaryota</taxon>
        <taxon>Viridiplantae</taxon>
        <taxon>Streptophyta</taxon>
        <taxon>Embryophyta</taxon>
        <taxon>Tracheophyta</taxon>
        <taxon>Spermatophyta</taxon>
        <taxon>Magnoliopsida</taxon>
        <taxon>eudicotyledons</taxon>
        <taxon>Gunneridae</taxon>
        <taxon>Pentapetalae</taxon>
        <taxon>rosids</taxon>
        <taxon>Vitales</taxon>
        <taxon>Vitaceae</taxon>
        <taxon>Viteae</taxon>
        <taxon>Vitis</taxon>
    </lineage>
</organism>
<keyword evidence="2 7" id="KW-0732">Signal</keyword>
<keyword evidence="11" id="KW-1185">Reference proteome</keyword>
<evidence type="ECO:0000256" key="6">
    <source>
        <dbReference type="SAM" id="Phobius"/>
    </source>
</evidence>
<evidence type="ECO:0000313" key="11">
    <source>
        <dbReference type="Proteomes" id="UP001227230"/>
    </source>
</evidence>
<keyword evidence="6" id="KW-0812">Transmembrane</keyword>
<keyword evidence="1" id="KW-0245">EGF-like domain</keyword>
<evidence type="ECO:0000256" key="1">
    <source>
        <dbReference type="ARBA" id="ARBA00022536"/>
    </source>
</evidence>
<dbReference type="Pfam" id="PF07714">
    <property type="entry name" value="PK_Tyr_Ser-Thr"/>
    <property type="match status" value="1"/>
</dbReference>
<dbReference type="SUPFAM" id="SSF51110">
    <property type="entry name" value="alpha-D-mannose-specific plant lectins"/>
    <property type="match status" value="1"/>
</dbReference>
<dbReference type="InterPro" id="IPR001245">
    <property type="entry name" value="Ser-Thr/Tyr_kinase_cat_dom"/>
</dbReference>
<sequence>MAFSMLHLAGLLFPFVLLLPSWPLAFSQADSRIPLGSSLLASHDSSSWPSPSGEFAFGFYPLDGQAHFLLAIWYEKISEKTLVWYANGGNPAPEGSKVELTSEGQFILSDPKGNKIWEPDSSINGIIAYALMLDNGNFVLTNGSGNSGYAWESFKSPSDTILPGQILDIGGTLSSRRAEGNYSKGRFQLRLIPDGNFVLNTLDVLTDTPTDAYYWSNTYSEDRKNAGHQVIFNESGSLYVVLWNGNIVNLRSENIVSTRDNYHRGTLDFDGIFTIYTRPKSTANGSWVPSWSIPKDICSENWGESGSGICGFNTHCILDSNGRPICECLPGFSYIDPSNNFSGCKQDRPQKCEPGGSNPGDIYEKGELINIFWPNSSNFEELRPLENEEDCWKSCLYDCNCIVAVPIGSACEKKRLPLTNGRVDGSTNRKAFIKLPKPDASSCEPPIQNPEEKSKGQATLILVGSFLLGGSVFLNFLLAAAISLVRLRSGQERQKITGESSILERNIRSFTYKELEEATDGFREVLGRGAFGTVYKGVLSSSNSRTHVAVKNLDRLAQERENEFKTEASIIAMTHHKNLVRLLGFCDEGPHKLLVYEFMSNGTLASFLFGDSRPDWKKRMGLAFGIARGIIGGAMNCYGCTSIPEAMADERDGFPGLHFHPQPIADQGIVNDQFCQIQALKSEEQPDAVVRLIDTYILDVERILSNLKSYIDLPDVDFSKLAVEIYKIEEKSLQIGAEHMKIACANLILACDQKHKDNFCQYLAWMMNEFTKTQSKLEAFAQMERKIIRVRSKVQK</sequence>
<dbReference type="EMBL" id="CP126653">
    <property type="protein sequence ID" value="WJZ89874.1"/>
    <property type="molecule type" value="Genomic_DNA"/>
</dbReference>
<evidence type="ECO:0000256" key="2">
    <source>
        <dbReference type="ARBA" id="ARBA00022729"/>
    </source>
</evidence>
<dbReference type="PROSITE" id="PS50927">
    <property type="entry name" value="BULB_LECTIN"/>
    <property type="match status" value="1"/>
</dbReference>
<evidence type="ECO:0000313" key="10">
    <source>
        <dbReference type="EMBL" id="WJZ89874.1"/>
    </source>
</evidence>
<dbReference type="Gene3D" id="2.90.10.10">
    <property type="entry name" value="Bulb-type lectin domain"/>
    <property type="match status" value="1"/>
</dbReference>
<keyword evidence="6" id="KW-1133">Transmembrane helix</keyword>
<dbReference type="PROSITE" id="PS00107">
    <property type="entry name" value="PROTEIN_KINASE_ATP"/>
    <property type="match status" value="1"/>
</dbReference>
<dbReference type="PROSITE" id="PS50011">
    <property type="entry name" value="PROTEIN_KINASE_DOM"/>
    <property type="match status" value="1"/>
</dbReference>
<gene>
    <name evidence="10" type="ORF">VitviT2T_009060</name>
</gene>
<feature type="chain" id="PRO_5045308228" description="Receptor-like serine/threonine-protein kinase" evidence="7">
    <location>
        <begin position="30"/>
        <end position="796"/>
    </location>
</feature>
<evidence type="ECO:0000256" key="3">
    <source>
        <dbReference type="ARBA" id="ARBA00023157"/>
    </source>
</evidence>
<dbReference type="InterPro" id="IPR051343">
    <property type="entry name" value="G-type_lectin_kinases/EP1-like"/>
</dbReference>
<feature type="domain" description="Bulb-type lectin" evidence="9">
    <location>
        <begin position="31"/>
        <end position="153"/>
    </location>
</feature>
<keyword evidence="4" id="KW-0325">Glycoprotein</keyword>
<dbReference type="SMART" id="SM00108">
    <property type="entry name" value="B_lectin"/>
    <property type="match status" value="1"/>
</dbReference>
<accession>A0ABY9C589</accession>
<evidence type="ECO:0000259" key="9">
    <source>
        <dbReference type="PROSITE" id="PS50927"/>
    </source>
</evidence>
<evidence type="ECO:0000256" key="5">
    <source>
        <dbReference type="PROSITE-ProRule" id="PRU10141"/>
    </source>
</evidence>
<evidence type="ECO:0000259" key="8">
    <source>
        <dbReference type="PROSITE" id="PS50011"/>
    </source>
</evidence>
<evidence type="ECO:0000256" key="7">
    <source>
        <dbReference type="SAM" id="SignalP"/>
    </source>
</evidence>
<protein>
    <recommendedName>
        <fullName evidence="12">Receptor-like serine/threonine-protein kinase</fullName>
    </recommendedName>
</protein>
<keyword evidence="5" id="KW-0067">ATP-binding</keyword>
<dbReference type="PANTHER" id="PTHR47976:SF116">
    <property type="entry name" value="RECEPTOR-LIKE SERINE_THREONINE-PROTEIN KINASE"/>
    <property type="match status" value="1"/>
</dbReference>
<dbReference type="InterPro" id="IPR001480">
    <property type="entry name" value="Bulb-type_lectin_dom"/>
</dbReference>
<dbReference type="InterPro" id="IPR036641">
    <property type="entry name" value="HPT_dom_sf"/>
</dbReference>
<keyword evidence="5" id="KW-0547">Nucleotide-binding</keyword>
<dbReference type="InterPro" id="IPR011009">
    <property type="entry name" value="Kinase-like_dom_sf"/>
</dbReference>
<dbReference type="PANTHER" id="PTHR47976">
    <property type="entry name" value="G-TYPE LECTIN S-RECEPTOR-LIKE SERINE/THREONINE-PROTEIN KINASE SD2-5"/>
    <property type="match status" value="1"/>
</dbReference>
<keyword evidence="6" id="KW-0472">Membrane</keyword>
<feature type="binding site" evidence="5">
    <location>
        <position position="551"/>
    </location>
    <ligand>
        <name>ATP</name>
        <dbReference type="ChEBI" id="CHEBI:30616"/>
    </ligand>
</feature>
<evidence type="ECO:0008006" key="12">
    <source>
        <dbReference type="Google" id="ProtNLM"/>
    </source>
</evidence>
<dbReference type="InterPro" id="IPR036426">
    <property type="entry name" value="Bulb-type_lectin_dom_sf"/>
</dbReference>
<dbReference type="Gene3D" id="2.90.10.30">
    <property type="match status" value="1"/>
</dbReference>
<feature type="signal peptide" evidence="7">
    <location>
        <begin position="1"/>
        <end position="29"/>
    </location>
</feature>
<dbReference type="CDD" id="cd00028">
    <property type="entry name" value="B_lectin"/>
    <property type="match status" value="1"/>
</dbReference>
<feature type="transmembrane region" description="Helical" evidence="6">
    <location>
        <begin position="460"/>
        <end position="485"/>
    </location>
</feature>
<feature type="domain" description="Protein kinase" evidence="8">
    <location>
        <begin position="520"/>
        <end position="796"/>
    </location>
</feature>